<dbReference type="PANTHER" id="PTHR43155">
    <property type="entry name" value="CYCLIC DI-GMP PHOSPHODIESTERASE PA4108-RELATED"/>
    <property type="match status" value="1"/>
</dbReference>
<dbReference type="InterPro" id="IPR035965">
    <property type="entry name" value="PAS-like_dom_sf"/>
</dbReference>
<dbReference type="InterPro" id="IPR000160">
    <property type="entry name" value="GGDEF_dom"/>
</dbReference>
<reference evidence="3 4" key="1">
    <citation type="submission" date="2016-10" db="EMBL/GenBank/DDBJ databases">
        <authorList>
            <person name="de Groot N.N."/>
        </authorList>
    </citation>
    <scope>NUCLEOTIDE SEQUENCE [LARGE SCALE GENOMIC DNA]</scope>
    <source>
        <strain evidence="3 4">ATCC 51327</strain>
    </source>
</reference>
<dbReference type="InterPro" id="IPR043128">
    <property type="entry name" value="Rev_trsase/Diguanyl_cyclase"/>
</dbReference>
<dbReference type="AlphaFoldDB" id="A0A1I4IUJ9"/>
<proteinExistence type="predicted"/>
<dbReference type="EMBL" id="FOTI01000019">
    <property type="protein sequence ID" value="SFL58028.1"/>
    <property type="molecule type" value="Genomic_DNA"/>
</dbReference>
<dbReference type="InterPro" id="IPR013656">
    <property type="entry name" value="PAS_4"/>
</dbReference>
<dbReference type="PANTHER" id="PTHR43155:SF2">
    <property type="entry name" value="CYCLIC DI-GMP PHOSPHODIESTERASE PA4108"/>
    <property type="match status" value="1"/>
</dbReference>
<dbReference type="RefSeq" id="WP_089861615.1">
    <property type="nucleotide sequence ID" value="NZ_FOTI01000019.1"/>
</dbReference>
<name>A0A1I4IUJ9_9FIRM</name>
<dbReference type="InterPro" id="IPR029787">
    <property type="entry name" value="Nucleotide_cyclase"/>
</dbReference>
<evidence type="ECO:0000313" key="4">
    <source>
        <dbReference type="Proteomes" id="UP000199006"/>
    </source>
</evidence>
<dbReference type="STRING" id="29563.SAMN02983006_01515"/>
<protein>
    <submittedName>
        <fullName evidence="3">PAS domain S-box-containing protein/diguanylate cyclase (GGDEF) domain-containing protein</fullName>
    </submittedName>
</protein>
<dbReference type="NCBIfam" id="TIGR00229">
    <property type="entry name" value="sensory_box"/>
    <property type="match status" value="1"/>
</dbReference>
<sequence length="615" mass="71106">MLKIVTIINDLMEKNRIKSYLAKAKNELPEFEFELSKEFEDYRHALNFLYQDEPIDILIIEDFNRDNFEGLDFIMLAAKEFPESSLILTYSASKELDLSSYKITNLAAILSKSSGYKNFKNIILFTLLKHQAKNAKIMAEQQKLTDYRTIIDHTHDAIFLLEIDCDNNFYYKRINETHYNLTGLKAENVIGKTTAEIFGEAVAAQMEENYQRCVEQKRKINYTEEIEFPGGKRVFQTALYPVIKQGEVKEIVGASKDITELESWQAELEYFKQRDKLTGLYNEEYFNNYLPKVIELKNLPLVVIVIDIVGFNLLNKLFSTTQANSILEQTAAIAADLSRENEVAARVSSNQFALVLKKRSIREFKVIMAELKARLAAVKIAGIPIDFAVVGEVKLAKLPAAKKFYANLMDKLKLEKYNYRHTANSRFCQGVLESIAASKYKLIGHGPKLIERATMFAAHFELNRSEKEKFILLAKYHDIGKLGLDQNILKKGDLLTALEWEEYQHHIERSANFISHFYDLTDIFQLVYHHHEYYDGSGYPDCLQGIKIPYLNRIFSILDFYDAVSSNIFYPFLQGRYFFAELNKQQIAGELKKYQGSIFDPRLVDKFVEKVLPEI</sequence>
<dbReference type="Pfam" id="PF13487">
    <property type="entry name" value="HD_5"/>
    <property type="match status" value="1"/>
</dbReference>
<feature type="domain" description="PAS" evidence="1">
    <location>
        <begin position="143"/>
        <end position="217"/>
    </location>
</feature>
<dbReference type="Gene3D" id="1.10.3210.10">
    <property type="entry name" value="Hypothetical protein af1432"/>
    <property type="match status" value="1"/>
</dbReference>
<dbReference type="PROSITE" id="PS50112">
    <property type="entry name" value="PAS"/>
    <property type="match status" value="1"/>
</dbReference>
<accession>A0A1I4IUJ9</accession>
<dbReference type="InterPro" id="IPR037522">
    <property type="entry name" value="HD_GYP_dom"/>
</dbReference>
<evidence type="ECO:0000259" key="2">
    <source>
        <dbReference type="PROSITE" id="PS51832"/>
    </source>
</evidence>
<evidence type="ECO:0000313" key="3">
    <source>
        <dbReference type="EMBL" id="SFL58028.1"/>
    </source>
</evidence>
<dbReference type="SUPFAM" id="SSF55073">
    <property type="entry name" value="Nucleotide cyclase"/>
    <property type="match status" value="1"/>
</dbReference>
<dbReference type="Gene3D" id="3.30.70.270">
    <property type="match status" value="1"/>
</dbReference>
<dbReference type="CDD" id="cd00077">
    <property type="entry name" value="HDc"/>
    <property type="match status" value="1"/>
</dbReference>
<dbReference type="InterPro" id="IPR003607">
    <property type="entry name" value="HD/PDEase_dom"/>
</dbReference>
<dbReference type="OrthoDB" id="2109834at2"/>
<evidence type="ECO:0000259" key="1">
    <source>
        <dbReference type="PROSITE" id="PS50112"/>
    </source>
</evidence>
<dbReference type="PROSITE" id="PS51832">
    <property type="entry name" value="HD_GYP"/>
    <property type="match status" value="1"/>
</dbReference>
<organism evidence="3 4">
    <name type="scientific">Halanaerobium salsuginis</name>
    <dbReference type="NCBI Taxonomy" id="29563"/>
    <lineage>
        <taxon>Bacteria</taxon>
        <taxon>Bacillati</taxon>
        <taxon>Bacillota</taxon>
        <taxon>Clostridia</taxon>
        <taxon>Halanaerobiales</taxon>
        <taxon>Halanaerobiaceae</taxon>
        <taxon>Halanaerobium</taxon>
    </lineage>
</organism>
<dbReference type="SMART" id="SM00267">
    <property type="entry name" value="GGDEF"/>
    <property type="match status" value="1"/>
</dbReference>
<gene>
    <name evidence="3" type="ORF">SAMN02983006_01515</name>
</gene>
<dbReference type="SUPFAM" id="SSF109604">
    <property type="entry name" value="HD-domain/PDEase-like"/>
    <property type="match status" value="1"/>
</dbReference>
<dbReference type="Proteomes" id="UP000199006">
    <property type="component" value="Unassembled WGS sequence"/>
</dbReference>
<dbReference type="SUPFAM" id="SSF55785">
    <property type="entry name" value="PYP-like sensor domain (PAS domain)"/>
    <property type="match status" value="1"/>
</dbReference>
<dbReference type="Gene3D" id="3.30.450.20">
    <property type="entry name" value="PAS domain"/>
    <property type="match status" value="1"/>
</dbReference>
<keyword evidence="4" id="KW-1185">Reference proteome</keyword>
<dbReference type="Pfam" id="PF08448">
    <property type="entry name" value="PAS_4"/>
    <property type="match status" value="1"/>
</dbReference>
<dbReference type="InterPro" id="IPR000014">
    <property type="entry name" value="PAS"/>
</dbReference>
<feature type="domain" description="HD-GYP" evidence="2">
    <location>
        <begin position="420"/>
        <end position="615"/>
    </location>
</feature>
<dbReference type="Pfam" id="PF00990">
    <property type="entry name" value="GGDEF"/>
    <property type="match status" value="1"/>
</dbReference>